<comment type="function">
    <text evidence="6">Repressor of the lactose catabolism operon. Galactose-6-phosphate is the inducer.</text>
</comment>
<name>A0A1U7HT56_9CYAN</name>
<feature type="domain" description="HTH deoR-type" evidence="7">
    <location>
        <begin position="3"/>
        <end position="58"/>
    </location>
</feature>
<dbReference type="PROSITE" id="PS51000">
    <property type="entry name" value="HTH_DEOR_2"/>
    <property type="match status" value="1"/>
</dbReference>
<organism evidence="8 9">
    <name type="scientific">Hydrococcus rivularis NIES-593</name>
    <dbReference type="NCBI Taxonomy" id="1921803"/>
    <lineage>
        <taxon>Bacteria</taxon>
        <taxon>Bacillati</taxon>
        <taxon>Cyanobacteriota</taxon>
        <taxon>Cyanophyceae</taxon>
        <taxon>Pleurocapsales</taxon>
        <taxon>Hydrococcaceae</taxon>
        <taxon>Hydrococcus</taxon>
    </lineage>
</organism>
<dbReference type="PRINTS" id="PR00037">
    <property type="entry name" value="HTHLACR"/>
</dbReference>
<dbReference type="SUPFAM" id="SSF100950">
    <property type="entry name" value="NagB/RpiA/CoA transferase-like"/>
    <property type="match status" value="1"/>
</dbReference>
<dbReference type="InterPro" id="IPR001034">
    <property type="entry name" value="DeoR_HTH"/>
</dbReference>
<evidence type="ECO:0000259" key="7">
    <source>
        <dbReference type="PROSITE" id="PS51000"/>
    </source>
</evidence>
<accession>A0A1U7HT56</accession>
<dbReference type="Pfam" id="PF00455">
    <property type="entry name" value="DeoRC"/>
    <property type="match status" value="1"/>
</dbReference>
<dbReference type="PANTHER" id="PTHR30363">
    <property type="entry name" value="HTH-TYPE TRANSCRIPTIONAL REGULATOR SRLR-RELATED"/>
    <property type="match status" value="1"/>
</dbReference>
<dbReference type="InterPro" id="IPR036388">
    <property type="entry name" value="WH-like_DNA-bd_sf"/>
</dbReference>
<dbReference type="InterPro" id="IPR050313">
    <property type="entry name" value="Carb_Metab_HTH_regulators"/>
</dbReference>
<dbReference type="STRING" id="1921803.NIES593_01480"/>
<keyword evidence="4" id="KW-0238">DNA-binding</keyword>
<dbReference type="Proteomes" id="UP000186868">
    <property type="component" value="Unassembled WGS sequence"/>
</dbReference>
<dbReference type="PROSITE" id="PS00894">
    <property type="entry name" value="HTH_DEOR_1"/>
    <property type="match status" value="1"/>
</dbReference>
<dbReference type="InterPro" id="IPR036390">
    <property type="entry name" value="WH_DNA-bd_sf"/>
</dbReference>
<dbReference type="Pfam" id="PF08220">
    <property type="entry name" value="HTH_DeoR"/>
    <property type="match status" value="1"/>
</dbReference>
<evidence type="ECO:0000313" key="8">
    <source>
        <dbReference type="EMBL" id="OKH26749.1"/>
    </source>
</evidence>
<dbReference type="GO" id="GO:0003700">
    <property type="term" value="F:DNA-binding transcription factor activity"/>
    <property type="evidence" value="ECO:0007669"/>
    <property type="project" value="InterPro"/>
</dbReference>
<keyword evidence="5" id="KW-0804">Transcription</keyword>
<dbReference type="RefSeq" id="WP_073597882.1">
    <property type="nucleotide sequence ID" value="NZ_MRCB01000001.1"/>
</dbReference>
<evidence type="ECO:0000256" key="4">
    <source>
        <dbReference type="ARBA" id="ARBA00023125"/>
    </source>
</evidence>
<dbReference type="AlphaFoldDB" id="A0A1U7HT56"/>
<dbReference type="SMART" id="SM00420">
    <property type="entry name" value="HTH_DEOR"/>
    <property type="match status" value="1"/>
</dbReference>
<gene>
    <name evidence="8" type="ORF">NIES593_01480</name>
</gene>
<dbReference type="InterPro" id="IPR014036">
    <property type="entry name" value="DeoR-like_C"/>
</dbReference>
<dbReference type="EMBL" id="MRCB01000001">
    <property type="protein sequence ID" value="OKH26749.1"/>
    <property type="molecule type" value="Genomic_DNA"/>
</dbReference>
<dbReference type="GO" id="GO:0003677">
    <property type="term" value="F:DNA binding"/>
    <property type="evidence" value="ECO:0007669"/>
    <property type="project" value="UniProtKB-KW"/>
</dbReference>
<dbReference type="SUPFAM" id="SSF46785">
    <property type="entry name" value="Winged helix' DNA-binding domain"/>
    <property type="match status" value="1"/>
</dbReference>
<evidence type="ECO:0000256" key="2">
    <source>
        <dbReference type="ARBA" id="ARBA00022491"/>
    </source>
</evidence>
<dbReference type="SMART" id="SM01134">
    <property type="entry name" value="DeoRC"/>
    <property type="match status" value="1"/>
</dbReference>
<sequence length="254" mass="27127">MLTAERRQYILNILRRDKKVLSSELSTILQVSEDTIRRDLRELAESGLLQRVHGGALLVSPAIASYADRQKQAPKEKEAIARAAAKLVCPGQVVILDGGTTTLQVARHLPLDLQATVITNSPPIAVALADHPLIEVVVLGGQLYKKALVNIGAATIEALRSIRADLCMLGVCSLHPEVGISVTNLDEVHVKRAMIAGAAEVVGLVTEAKLDTAAPYVVESIHALTYLVTAPTVPDEMLAAYKALGLAIVRDESV</sequence>
<protein>
    <recommendedName>
        <fullName evidence="1">Lactose phosphotransferase system repressor</fullName>
    </recommendedName>
</protein>
<keyword evidence="9" id="KW-1185">Reference proteome</keyword>
<dbReference type="Gene3D" id="3.40.50.1360">
    <property type="match status" value="1"/>
</dbReference>
<keyword evidence="2" id="KW-0678">Repressor</keyword>
<evidence type="ECO:0000256" key="6">
    <source>
        <dbReference type="ARBA" id="ARBA00024937"/>
    </source>
</evidence>
<dbReference type="Gene3D" id="1.10.10.10">
    <property type="entry name" value="Winged helix-like DNA-binding domain superfamily/Winged helix DNA-binding domain"/>
    <property type="match status" value="1"/>
</dbReference>
<dbReference type="InterPro" id="IPR037171">
    <property type="entry name" value="NagB/RpiA_transferase-like"/>
</dbReference>
<reference evidence="8 9" key="1">
    <citation type="submission" date="2016-11" db="EMBL/GenBank/DDBJ databases">
        <title>Draft Genome Sequences of Nine Cyanobacterial Strains from Diverse Habitats.</title>
        <authorList>
            <person name="Zhu T."/>
            <person name="Hou S."/>
            <person name="Lu X."/>
            <person name="Hess W.R."/>
        </authorList>
    </citation>
    <scope>NUCLEOTIDE SEQUENCE [LARGE SCALE GENOMIC DNA]</scope>
    <source>
        <strain evidence="8 9">NIES-593</strain>
    </source>
</reference>
<dbReference type="PANTHER" id="PTHR30363:SF4">
    <property type="entry name" value="GLYCEROL-3-PHOSPHATE REGULON REPRESSOR"/>
    <property type="match status" value="1"/>
</dbReference>
<evidence type="ECO:0000256" key="3">
    <source>
        <dbReference type="ARBA" id="ARBA00023015"/>
    </source>
</evidence>
<evidence type="ECO:0000256" key="5">
    <source>
        <dbReference type="ARBA" id="ARBA00023163"/>
    </source>
</evidence>
<proteinExistence type="predicted"/>
<dbReference type="OrthoDB" id="9798651at2"/>
<keyword evidence="3" id="KW-0805">Transcription regulation</keyword>
<dbReference type="InterPro" id="IPR018356">
    <property type="entry name" value="Tscrpt_reg_HTH_DeoR_CS"/>
</dbReference>
<evidence type="ECO:0000313" key="9">
    <source>
        <dbReference type="Proteomes" id="UP000186868"/>
    </source>
</evidence>
<evidence type="ECO:0000256" key="1">
    <source>
        <dbReference type="ARBA" id="ARBA00021390"/>
    </source>
</evidence>
<comment type="caution">
    <text evidence="8">The sequence shown here is derived from an EMBL/GenBank/DDBJ whole genome shotgun (WGS) entry which is preliminary data.</text>
</comment>